<dbReference type="EMBL" id="QKXF01000165">
    <property type="protein sequence ID" value="RQM15208.1"/>
    <property type="molecule type" value="Genomic_DNA"/>
</dbReference>
<reference evidence="4 5" key="1">
    <citation type="submission" date="2018-06" db="EMBL/GenBank/DDBJ databases">
        <title>Comparative genomics of downy mildews reveals potential adaptations to biotrophy.</title>
        <authorList>
            <person name="Fletcher K."/>
            <person name="Klosterman S.J."/>
            <person name="Derevnina L."/>
            <person name="Martin F."/>
            <person name="Koike S."/>
            <person name="Reyes Chin-Wo S."/>
            <person name="Mou B."/>
            <person name="Michelmore R."/>
        </authorList>
    </citation>
    <scope>NUCLEOTIDE SEQUENCE [LARGE SCALE GENOMIC DNA]</scope>
    <source>
        <strain evidence="3 5">R13</strain>
        <strain evidence="2 4">R14</strain>
    </source>
</reference>
<comment type="caution">
    <text evidence="2">The sequence shown here is derived from an EMBL/GenBank/DDBJ whole genome shotgun (WGS) entry which is preliminary data.</text>
</comment>
<evidence type="ECO:0000313" key="5">
    <source>
        <dbReference type="Proteomes" id="UP000286097"/>
    </source>
</evidence>
<gene>
    <name evidence="3" type="ORF">DD237_002671</name>
    <name evidence="2" type="ORF">DD238_008210</name>
</gene>
<evidence type="ECO:0000313" key="2">
    <source>
        <dbReference type="EMBL" id="RMX62473.1"/>
    </source>
</evidence>
<dbReference type="AlphaFoldDB" id="A0A3M6V8Y5"/>
<dbReference type="Proteomes" id="UP000282087">
    <property type="component" value="Unassembled WGS sequence"/>
</dbReference>
<accession>A0A3M6V8Y5</accession>
<protein>
    <submittedName>
        <fullName evidence="2">Uncharacterized protein</fullName>
    </submittedName>
</protein>
<proteinExistence type="predicted"/>
<feature type="compositionally biased region" description="Basic and acidic residues" evidence="1">
    <location>
        <begin position="59"/>
        <end position="69"/>
    </location>
</feature>
<feature type="region of interest" description="Disordered" evidence="1">
    <location>
        <begin position="1"/>
        <end position="20"/>
    </location>
</feature>
<sequence length="175" mass="20158">MHVKRSMPKADRRRLIASDSMSDFNMVAPEDFSDDNRLSSSLAMRKKKHKNETSAPAKNKQENGRHEASEPSFEASEPLFEASEPLFEDAHQVELQLLAIETRRLDFEVAQWKQQQMLRREALQLKREEIKLKEVTTKQQQHTHIMELKTGILQALDQVGQPPAPARKYLALLEG</sequence>
<feature type="region of interest" description="Disordered" evidence="1">
    <location>
        <begin position="25"/>
        <end position="76"/>
    </location>
</feature>
<dbReference type="VEuPathDB" id="FungiDB:DD237_002671"/>
<evidence type="ECO:0000313" key="3">
    <source>
        <dbReference type="EMBL" id="RQM15208.1"/>
    </source>
</evidence>
<dbReference type="Proteomes" id="UP000286097">
    <property type="component" value="Unassembled WGS sequence"/>
</dbReference>
<organism evidence="2 4">
    <name type="scientific">Peronospora effusa</name>
    <dbReference type="NCBI Taxonomy" id="542832"/>
    <lineage>
        <taxon>Eukaryota</taxon>
        <taxon>Sar</taxon>
        <taxon>Stramenopiles</taxon>
        <taxon>Oomycota</taxon>
        <taxon>Peronosporomycetes</taxon>
        <taxon>Peronosporales</taxon>
        <taxon>Peronosporaceae</taxon>
        <taxon>Peronospora</taxon>
    </lineage>
</organism>
<dbReference type="EMBL" id="QLLG01000615">
    <property type="protein sequence ID" value="RMX62473.1"/>
    <property type="molecule type" value="Genomic_DNA"/>
</dbReference>
<keyword evidence="4" id="KW-1185">Reference proteome</keyword>
<name>A0A3M6V8Y5_9STRA</name>
<evidence type="ECO:0000256" key="1">
    <source>
        <dbReference type="SAM" id="MobiDB-lite"/>
    </source>
</evidence>
<evidence type="ECO:0000313" key="4">
    <source>
        <dbReference type="Proteomes" id="UP000282087"/>
    </source>
</evidence>